<evidence type="ECO:0000313" key="10">
    <source>
        <dbReference type="Proteomes" id="UP000832011"/>
    </source>
</evidence>
<evidence type="ECO:0000256" key="8">
    <source>
        <dbReference type="SAM" id="Phobius"/>
    </source>
</evidence>
<keyword evidence="6 8" id="KW-1133">Transmembrane helix</keyword>
<feature type="transmembrane region" description="Helical" evidence="8">
    <location>
        <begin position="182"/>
        <end position="203"/>
    </location>
</feature>
<dbReference type="Gene3D" id="1.10.3470.10">
    <property type="entry name" value="ABC transporter involved in vitamin B12 uptake, BtuC"/>
    <property type="match status" value="1"/>
</dbReference>
<feature type="transmembrane region" description="Helical" evidence="8">
    <location>
        <begin position="99"/>
        <end position="128"/>
    </location>
</feature>
<evidence type="ECO:0000256" key="6">
    <source>
        <dbReference type="ARBA" id="ARBA00022989"/>
    </source>
</evidence>
<feature type="transmembrane region" description="Helical" evidence="8">
    <location>
        <begin position="58"/>
        <end position="79"/>
    </location>
</feature>
<dbReference type="InterPro" id="IPR037294">
    <property type="entry name" value="ABC_BtuC-like"/>
</dbReference>
<protein>
    <submittedName>
        <fullName evidence="9">Iron ABC transporter permease</fullName>
    </submittedName>
</protein>
<dbReference type="Proteomes" id="UP000832011">
    <property type="component" value="Chromosome"/>
</dbReference>
<comment type="subcellular location">
    <subcellularLocation>
        <location evidence="1">Cell membrane</location>
        <topology evidence="1">Multi-pass membrane protein</topology>
    </subcellularLocation>
</comment>
<feature type="transmembrane region" description="Helical" evidence="8">
    <location>
        <begin position="298"/>
        <end position="319"/>
    </location>
</feature>
<comment type="similarity">
    <text evidence="2">Belongs to the binding-protein-dependent transport system permease family. FecCD subfamily.</text>
</comment>
<dbReference type="CDD" id="cd06550">
    <property type="entry name" value="TM_ABC_iron-siderophores_like"/>
    <property type="match status" value="1"/>
</dbReference>
<evidence type="ECO:0000256" key="7">
    <source>
        <dbReference type="ARBA" id="ARBA00023136"/>
    </source>
</evidence>
<name>A0ABY4E093_9NEIS</name>
<dbReference type="InterPro" id="IPR000522">
    <property type="entry name" value="ABC_transptr_permease_BtuC"/>
</dbReference>
<keyword evidence="5 8" id="KW-0812">Transmembrane</keyword>
<gene>
    <name evidence="9" type="ORF">LVJ82_12040</name>
</gene>
<evidence type="ECO:0000256" key="2">
    <source>
        <dbReference type="ARBA" id="ARBA00007935"/>
    </source>
</evidence>
<keyword evidence="7 8" id="KW-0472">Membrane</keyword>
<accession>A0ABY4E093</accession>
<dbReference type="RefSeq" id="WP_058356354.1">
    <property type="nucleotide sequence ID" value="NZ_CABKVG010000009.1"/>
</dbReference>
<feature type="transmembrane region" description="Helical" evidence="8">
    <location>
        <begin position="18"/>
        <end position="37"/>
    </location>
</feature>
<organism evidence="9 10">
    <name type="scientific">Vitreoscilla massiliensis</name>
    <dbReference type="NCBI Taxonomy" id="1689272"/>
    <lineage>
        <taxon>Bacteria</taxon>
        <taxon>Pseudomonadati</taxon>
        <taxon>Pseudomonadota</taxon>
        <taxon>Betaproteobacteria</taxon>
        <taxon>Neisseriales</taxon>
        <taxon>Neisseriaceae</taxon>
        <taxon>Vitreoscilla</taxon>
    </lineage>
</organism>
<evidence type="ECO:0000256" key="5">
    <source>
        <dbReference type="ARBA" id="ARBA00022692"/>
    </source>
</evidence>
<keyword evidence="4" id="KW-1003">Cell membrane</keyword>
<feature type="transmembrane region" description="Helical" evidence="8">
    <location>
        <begin position="230"/>
        <end position="252"/>
    </location>
</feature>
<sequence length="324" mass="33951">MRSLVKSVPYGRLAAPQALLWLLGSALLIWLCLGVGLGEWQRPDQIDPMIWDLRWPRVLVALLVGMSLAVAGAAMQALFANPLADPSLIGTSSGAALGVVIVLAFGLGGLGVSLAAFLGAMAVCLLVLSVHHLLGSGRLGLLIIGFAISSFCLAIVSLILFVSDDMVLRSATNWLAGNLGAAGYTPIHYAAAIMVVGLLLLIAKARDLDVLLLGDETARSMGIHVQRSRLLIVVATAMLTGAAVSLSGVIGFIGMMVPNVIATVWGGTRASIMWRSAGIGALFLLLVDTVARHIVYPIDLPVGIVISLLGAPFFLWLFVKGMRT</sequence>
<feature type="transmembrane region" description="Helical" evidence="8">
    <location>
        <begin position="140"/>
        <end position="162"/>
    </location>
</feature>
<evidence type="ECO:0000256" key="4">
    <source>
        <dbReference type="ARBA" id="ARBA00022475"/>
    </source>
</evidence>
<dbReference type="PANTHER" id="PTHR30472">
    <property type="entry name" value="FERRIC ENTEROBACTIN TRANSPORT SYSTEM PERMEASE PROTEIN"/>
    <property type="match status" value="1"/>
</dbReference>
<feature type="transmembrane region" description="Helical" evidence="8">
    <location>
        <begin position="272"/>
        <end position="291"/>
    </location>
</feature>
<proteinExistence type="inferred from homology"/>
<evidence type="ECO:0000256" key="1">
    <source>
        <dbReference type="ARBA" id="ARBA00004651"/>
    </source>
</evidence>
<evidence type="ECO:0000313" key="9">
    <source>
        <dbReference type="EMBL" id="UOO88215.1"/>
    </source>
</evidence>
<dbReference type="SUPFAM" id="SSF81345">
    <property type="entry name" value="ABC transporter involved in vitamin B12 uptake, BtuC"/>
    <property type="match status" value="1"/>
</dbReference>
<keyword evidence="10" id="KW-1185">Reference proteome</keyword>
<reference evidence="9 10" key="1">
    <citation type="journal article" date="2022" name="Res Sq">
        <title>Evolution of multicellular longitudinally dividing oral cavity symbionts (Neisseriaceae).</title>
        <authorList>
            <person name="Nyongesa S."/>
            <person name="Weber P."/>
            <person name="Bernet E."/>
            <person name="Pullido F."/>
            <person name="Nieckarz M."/>
            <person name="Delaby M."/>
            <person name="Nieves C."/>
            <person name="Viehboeck T."/>
            <person name="Krause N."/>
            <person name="Rivera-Millot A."/>
            <person name="Nakamura A."/>
            <person name="Vischer N."/>
            <person name="VanNieuwenhze M."/>
            <person name="Brun Y."/>
            <person name="Cava F."/>
            <person name="Bulgheresi S."/>
            <person name="Veyrier F."/>
        </authorList>
    </citation>
    <scope>NUCLEOTIDE SEQUENCE [LARGE SCALE GENOMIC DNA]</scope>
    <source>
        <strain evidence="9 10">SN4</strain>
    </source>
</reference>
<keyword evidence="3" id="KW-0813">Transport</keyword>
<dbReference type="Pfam" id="PF01032">
    <property type="entry name" value="FecCD"/>
    <property type="match status" value="1"/>
</dbReference>
<dbReference type="EMBL" id="CP091511">
    <property type="protein sequence ID" value="UOO88215.1"/>
    <property type="molecule type" value="Genomic_DNA"/>
</dbReference>
<dbReference type="PANTHER" id="PTHR30472:SF25">
    <property type="entry name" value="ABC TRANSPORTER PERMEASE PROTEIN MJ0876-RELATED"/>
    <property type="match status" value="1"/>
</dbReference>
<evidence type="ECO:0000256" key="3">
    <source>
        <dbReference type="ARBA" id="ARBA00022448"/>
    </source>
</evidence>